<gene>
    <name evidence="1" type="ORF">H8S47_09620</name>
</gene>
<dbReference type="Proteomes" id="UP000597613">
    <property type="component" value="Unassembled WGS sequence"/>
</dbReference>
<dbReference type="EMBL" id="JACONT010000017">
    <property type="protein sequence ID" value="MBC3941938.1"/>
    <property type="molecule type" value="Genomic_DNA"/>
</dbReference>
<evidence type="ECO:0000313" key="1">
    <source>
        <dbReference type="EMBL" id="MBC3941938.1"/>
    </source>
</evidence>
<sequence length="84" mass="9139">MDLDKPKNLLNADEIDQVINHLAGAKKYGDPRQVWVEDGHVFVEGHDGEIVSMTPAVAIKMGRLLGEAGAASLINNVMDERADK</sequence>
<name>A0ABR7ANA6_9SPHN</name>
<organism evidence="1 2">
    <name type="scientific">Sphingomonas albertensis</name>
    <dbReference type="NCBI Taxonomy" id="2762591"/>
    <lineage>
        <taxon>Bacteria</taxon>
        <taxon>Pseudomonadati</taxon>
        <taxon>Pseudomonadota</taxon>
        <taxon>Alphaproteobacteria</taxon>
        <taxon>Sphingomonadales</taxon>
        <taxon>Sphingomonadaceae</taxon>
        <taxon>Sphingomonas</taxon>
    </lineage>
</organism>
<comment type="caution">
    <text evidence="1">The sequence shown here is derived from an EMBL/GenBank/DDBJ whole genome shotgun (WGS) entry which is preliminary data.</text>
</comment>
<accession>A0ABR7ANA6</accession>
<reference evidence="1 2" key="1">
    <citation type="submission" date="2020-08" db="EMBL/GenBank/DDBJ databases">
        <title>Putative novel bacterial strains isolated from necrotic wheat leaf tissues caused by Xanthomonas translucens.</title>
        <authorList>
            <person name="Tambong J.T."/>
        </authorList>
    </citation>
    <scope>NUCLEOTIDE SEQUENCE [LARGE SCALE GENOMIC DNA]</scope>
    <source>
        <strain evidence="2">DOAB 1063</strain>
    </source>
</reference>
<evidence type="ECO:0000313" key="2">
    <source>
        <dbReference type="Proteomes" id="UP000597613"/>
    </source>
</evidence>
<keyword evidence="2" id="KW-1185">Reference proteome</keyword>
<dbReference type="RefSeq" id="WP_187503653.1">
    <property type="nucleotide sequence ID" value="NZ_CP162536.1"/>
</dbReference>
<proteinExistence type="predicted"/>
<protein>
    <submittedName>
        <fullName evidence="1">Uncharacterized protein</fullName>
    </submittedName>
</protein>